<feature type="transmembrane region" description="Helical" evidence="7">
    <location>
        <begin position="562"/>
        <end position="583"/>
    </location>
</feature>
<evidence type="ECO:0000256" key="7">
    <source>
        <dbReference type="SAM" id="Phobius"/>
    </source>
</evidence>
<feature type="transmembrane region" description="Helical" evidence="7">
    <location>
        <begin position="681"/>
        <end position="704"/>
    </location>
</feature>
<feature type="region of interest" description="Disordered" evidence="6">
    <location>
        <begin position="714"/>
        <end position="772"/>
    </location>
</feature>
<evidence type="ECO:0000313" key="9">
    <source>
        <dbReference type="EMBL" id="MBO2445540.1"/>
    </source>
</evidence>
<dbReference type="InterPro" id="IPR050545">
    <property type="entry name" value="Mycobact_MmpL"/>
</dbReference>
<dbReference type="PROSITE" id="PS51257">
    <property type="entry name" value="PROKAR_LIPOPROTEIN"/>
    <property type="match status" value="1"/>
</dbReference>
<evidence type="ECO:0000259" key="8">
    <source>
        <dbReference type="Pfam" id="PF03176"/>
    </source>
</evidence>
<feature type="transmembrane region" description="Helical" evidence="7">
    <location>
        <begin position="233"/>
        <end position="253"/>
    </location>
</feature>
<feature type="transmembrane region" description="Helical" evidence="7">
    <location>
        <begin position="536"/>
        <end position="555"/>
    </location>
</feature>
<feature type="compositionally biased region" description="Basic and acidic residues" evidence="6">
    <location>
        <begin position="735"/>
        <end position="745"/>
    </location>
</feature>
<dbReference type="PANTHER" id="PTHR33406:SF13">
    <property type="entry name" value="MEMBRANE PROTEIN YDFJ"/>
    <property type="match status" value="1"/>
</dbReference>
<evidence type="ECO:0000256" key="6">
    <source>
        <dbReference type="SAM" id="MobiDB-lite"/>
    </source>
</evidence>
<comment type="caution">
    <text evidence="9">The sequence shown here is derived from an EMBL/GenBank/DDBJ whole genome shotgun (WGS) entry which is preliminary data.</text>
</comment>
<feature type="transmembrane region" description="Helical" evidence="7">
    <location>
        <begin position="645"/>
        <end position="669"/>
    </location>
</feature>
<dbReference type="Proteomes" id="UP000669179">
    <property type="component" value="Unassembled WGS sequence"/>
</dbReference>
<dbReference type="InterPro" id="IPR004869">
    <property type="entry name" value="MMPL_dom"/>
</dbReference>
<feature type="transmembrane region" description="Helical" evidence="7">
    <location>
        <begin position="302"/>
        <end position="329"/>
    </location>
</feature>
<feature type="domain" description="Membrane transport protein MMPL" evidence="8">
    <location>
        <begin position="95"/>
        <end position="371"/>
    </location>
</feature>
<sequence>MGRQAVTVRVARWSATRPWRAIGLWIAFVVACVVIGGAVGTTKATTVDIGTGESGRAARVAHDHGVAEPALENVLITARSGGALDHGQARVAAAEVAKRMRALPDVAEVGTATPSPKGDALLVPVTMRGDPETAPDRVDPLLKATEAVQNAHPDLRVEESGDGSVQKGLGKLLVEDLLKADMFGLPITLILMLVAFGAIIAAGVPVLLAITAVGGAVGLTALVSHLIPMYDSSTSMIMLMGMAVGIDYSLFYLKREREERAKGRGHVDAIEIAAATSGHSVVVSALAVIVSMAGLFLTQHLIFSSLAAAAILVVAVAMVGSVTVLPAILSKLGRRVDRPRVPVVWRLTQARTTPPRLWPALLRPALRRPLATLLVSVAALSALALPAFGLDLRSTTADELPRAIPAMQSYDRLTAAFPGETTSHLVVVQAPAGQSNQVEQALHRLVTKTDRAGGNGDRLFVPTPGAQVRESADRQVHTVKLSTPYGINSKQAQQAVKQLRTDLVPSTVGKVAGAEHWVGGGAADSHDFGARLEQRMPWVIGFVLLLTFLMMAVIFRSVVVALTAIAVNVLSVGASFGALVLIFQHGWGAGLLGFTATGHVIAWIPLFLFAVLFGLSMDYHVFVVSRIREAALNGMPTRQAVAEGITRSAGVVTSAAVVMIAVFSVFGALRMMDMKQMGIGLAVAVFIDAVVIRIVVLPSLMALLGRANWWPSHLSRGSGRGTRHGTPRSSGRGTRRGDGRGDGRRGGRGGSRQADLPGEATRGAGSLDNAQA</sequence>
<evidence type="ECO:0000256" key="1">
    <source>
        <dbReference type="ARBA" id="ARBA00004651"/>
    </source>
</evidence>
<dbReference type="SUPFAM" id="SSF82866">
    <property type="entry name" value="Multidrug efflux transporter AcrB transmembrane domain"/>
    <property type="match status" value="2"/>
</dbReference>
<comment type="subcellular location">
    <subcellularLocation>
        <location evidence="1">Cell membrane</location>
        <topology evidence="1">Multi-pass membrane protein</topology>
    </subcellularLocation>
</comment>
<evidence type="ECO:0000256" key="3">
    <source>
        <dbReference type="ARBA" id="ARBA00022692"/>
    </source>
</evidence>
<reference evidence="9" key="1">
    <citation type="submission" date="2021-03" db="EMBL/GenBank/DDBJ databases">
        <authorList>
            <person name="Kanchanasin P."/>
            <person name="Saeng-In P."/>
            <person name="Phongsopitanun W."/>
            <person name="Yuki M."/>
            <person name="Kudo T."/>
            <person name="Ohkuma M."/>
            <person name="Tanasupawat S."/>
        </authorList>
    </citation>
    <scope>NUCLEOTIDE SEQUENCE</scope>
    <source>
        <strain evidence="9">GKU 128</strain>
    </source>
</reference>
<keyword evidence="2" id="KW-1003">Cell membrane</keyword>
<accession>A0A939T755</accession>
<dbReference type="Pfam" id="PF03176">
    <property type="entry name" value="MMPL"/>
    <property type="match status" value="2"/>
</dbReference>
<dbReference type="Gene3D" id="1.20.1640.10">
    <property type="entry name" value="Multidrug efflux transporter AcrB transmembrane domain"/>
    <property type="match status" value="2"/>
</dbReference>
<dbReference type="GO" id="GO:0005886">
    <property type="term" value="C:plasma membrane"/>
    <property type="evidence" value="ECO:0007669"/>
    <property type="project" value="UniProtKB-SubCell"/>
</dbReference>
<feature type="domain" description="Membrane transport protein MMPL" evidence="8">
    <location>
        <begin position="401"/>
        <end position="713"/>
    </location>
</feature>
<evidence type="ECO:0000256" key="4">
    <source>
        <dbReference type="ARBA" id="ARBA00022989"/>
    </source>
</evidence>
<feature type="transmembrane region" description="Helical" evidence="7">
    <location>
        <begin position="274"/>
        <end position="296"/>
    </location>
</feature>
<feature type="transmembrane region" description="Helical" evidence="7">
    <location>
        <begin position="370"/>
        <end position="390"/>
    </location>
</feature>
<dbReference type="EMBL" id="JAGEOJ010000001">
    <property type="protein sequence ID" value="MBO2445540.1"/>
    <property type="molecule type" value="Genomic_DNA"/>
</dbReference>
<dbReference type="RefSeq" id="WP_208253159.1">
    <property type="nucleotide sequence ID" value="NZ_JAGEOJ010000001.1"/>
</dbReference>
<gene>
    <name evidence="9" type="ORF">J4573_00400</name>
</gene>
<feature type="transmembrane region" description="Helical" evidence="7">
    <location>
        <begin position="206"/>
        <end position="227"/>
    </location>
</feature>
<evidence type="ECO:0000256" key="5">
    <source>
        <dbReference type="ARBA" id="ARBA00023136"/>
    </source>
</evidence>
<evidence type="ECO:0000313" key="10">
    <source>
        <dbReference type="Proteomes" id="UP000669179"/>
    </source>
</evidence>
<dbReference type="PANTHER" id="PTHR33406">
    <property type="entry name" value="MEMBRANE PROTEIN MJ1562-RELATED"/>
    <property type="match status" value="1"/>
</dbReference>
<keyword evidence="3 7" id="KW-0812">Transmembrane</keyword>
<feature type="transmembrane region" description="Helical" evidence="7">
    <location>
        <begin position="603"/>
        <end position="624"/>
    </location>
</feature>
<organism evidence="9 10">
    <name type="scientific">Actinomadura barringtoniae</name>
    <dbReference type="NCBI Taxonomy" id="1427535"/>
    <lineage>
        <taxon>Bacteria</taxon>
        <taxon>Bacillati</taxon>
        <taxon>Actinomycetota</taxon>
        <taxon>Actinomycetes</taxon>
        <taxon>Streptosporangiales</taxon>
        <taxon>Thermomonosporaceae</taxon>
        <taxon>Actinomadura</taxon>
    </lineage>
</organism>
<feature type="transmembrane region" description="Helical" evidence="7">
    <location>
        <begin position="182"/>
        <end position="201"/>
    </location>
</feature>
<keyword evidence="4 7" id="KW-1133">Transmembrane helix</keyword>
<evidence type="ECO:0000256" key="2">
    <source>
        <dbReference type="ARBA" id="ARBA00022475"/>
    </source>
</evidence>
<keyword evidence="10" id="KW-1185">Reference proteome</keyword>
<feature type="transmembrane region" description="Helical" evidence="7">
    <location>
        <begin position="21"/>
        <end position="39"/>
    </location>
</feature>
<keyword evidence="5 7" id="KW-0472">Membrane</keyword>
<dbReference type="AlphaFoldDB" id="A0A939T755"/>
<protein>
    <submittedName>
        <fullName evidence="9">MMPL family transporter</fullName>
    </submittedName>
</protein>
<proteinExistence type="predicted"/>
<name>A0A939T755_9ACTN</name>